<dbReference type="Pfam" id="PF04463">
    <property type="entry name" value="2-thiour_desulf"/>
    <property type="match status" value="1"/>
</dbReference>
<sequence length="314" mass="35353">MSIKIGISACLAGQKVRFDSGHKRNQFCMDELAAHVEYVPYCPEVAVGLSIPRPTIRQIRVGDIIKVARPDGSGDVGPALAAYGEKVATEQAHQLSGFVVCAKSPSCGMERVKVYNEAGTGNSSEGVGVFTAQLMKHNPLLPIEENGRLNDPYLRENFILRVYVYHAWQTLRQQPLSLHALTQFHSKYKYLLMSHRYQAYRELGKLLGEAKGDDLEQVASDYIHGLMQALSKPASRKGQANTLMHLQGYFKKLLSREEKQEMSEAIEQYRKGLVPLYVPLTLVQHHVRKFSVAYLQQQAYFAPYPAELRLRFGI</sequence>
<dbReference type="InterPro" id="IPR007553">
    <property type="entry name" value="2-thiour_desulf"/>
</dbReference>
<dbReference type="InterPro" id="IPR017087">
    <property type="entry name" value="UCP037004"/>
</dbReference>
<dbReference type="EMBL" id="JBHRSD010000028">
    <property type="protein sequence ID" value="MFC3033805.1"/>
    <property type="molecule type" value="Genomic_DNA"/>
</dbReference>
<evidence type="ECO:0000259" key="1">
    <source>
        <dbReference type="Pfam" id="PF08349"/>
    </source>
</evidence>
<feature type="domain" description="DUF1722" evidence="1">
    <location>
        <begin position="189"/>
        <end position="305"/>
    </location>
</feature>
<dbReference type="Proteomes" id="UP001595453">
    <property type="component" value="Unassembled WGS sequence"/>
</dbReference>
<dbReference type="RefSeq" id="WP_377125895.1">
    <property type="nucleotide sequence ID" value="NZ_JBHRSD010000028.1"/>
</dbReference>
<evidence type="ECO:0000313" key="3">
    <source>
        <dbReference type="Proteomes" id="UP001595453"/>
    </source>
</evidence>
<dbReference type="InterPro" id="IPR013560">
    <property type="entry name" value="DUF1722"/>
</dbReference>
<dbReference type="Pfam" id="PF08349">
    <property type="entry name" value="DUF1722"/>
    <property type="match status" value="1"/>
</dbReference>
<evidence type="ECO:0000313" key="2">
    <source>
        <dbReference type="EMBL" id="MFC3033805.1"/>
    </source>
</evidence>
<comment type="caution">
    <text evidence="2">The sequence shown here is derived from an EMBL/GenBank/DDBJ whole genome shotgun (WGS) entry which is preliminary data.</text>
</comment>
<dbReference type="PANTHER" id="PTHR30087">
    <property type="entry name" value="INNER MEMBRANE PROTEIN"/>
    <property type="match status" value="1"/>
</dbReference>
<name>A0ABV7CMB5_9GAMM</name>
<protein>
    <submittedName>
        <fullName evidence="2">YbgA family protein</fullName>
    </submittedName>
</protein>
<dbReference type="PANTHER" id="PTHR30087:SF0">
    <property type="entry name" value="INNER MEMBRANE PROTEIN"/>
    <property type="match status" value="1"/>
</dbReference>
<reference evidence="3" key="1">
    <citation type="journal article" date="2019" name="Int. J. Syst. Evol. Microbiol.">
        <title>The Global Catalogue of Microorganisms (GCM) 10K type strain sequencing project: providing services to taxonomists for standard genome sequencing and annotation.</title>
        <authorList>
            <consortium name="The Broad Institute Genomics Platform"/>
            <consortium name="The Broad Institute Genome Sequencing Center for Infectious Disease"/>
            <person name="Wu L."/>
            <person name="Ma J."/>
        </authorList>
    </citation>
    <scope>NUCLEOTIDE SEQUENCE [LARGE SCALE GENOMIC DNA]</scope>
    <source>
        <strain evidence="3">KCTC 42730</strain>
    </source>
</reference>
<keyword evidence="3" id="KW-1185">Reference proteome</keyword>
<proteinExistence type="predicted"/>
<accession>A0ABV7CMB5</accession>
<gene>
    <name evidence="2" type="ORF">ACFOEE_14885</name>
</gene>
<organism evidence="2 3">
    <name type="scientific">Pseudoalteromonas fenneropenaei</name>
    <dbReference type="NCBI Taxonomy" id="1737459"/>
    <lineage>
        <taxon>Bacteria</taxon>
        <taxon>Pseudomonadati</taxon>
        <taxon>Pseudomonadota</taxon>
        <taxon>Gammaproteobacteria</taxon>
        <taxon>Alteromonadales</taxon>
        <taxon>Pseudoalteromonadaceae</taxon>
        <taxon>Pseudoalteromonas</taxon>
    </lineage>
</organism>
<dbReference type="PIRSF" id="PIRSF037004">
    <property type="entry name" value="UCP037004"/>
    <property type="match status" value="1"/>
</dbReference>